<dbReference type="GO" id="GO:0007129">
    <property type="term" value="P:homologous chromosome pairing at meiosis"/>
    <property type="evidence" value="ECO:0007669"/>
    <property type="project" value="TreeGrafter"/>
</dbReference>
<dbReference type="AlphaFoldDB" id="A0AAE1AY57"/>
<dbReference type="PANTHER" id="PTHR35345:SF1">
    <property type="entry name" value="TELOMERE REPEATS-BINDING BOUQUET FORMATION PROTEIN 2"/>
    <property type="match status" value="1"/>
</dbReference>
<dbReference type="GO" id="GO:0070197">
    <property type="term" value="P:meiotic attachment of telomere to nuclear envelope"/>
    <property type="evidence" value="ECO:0007669"/>
    <property type="project" value="TreeGrafter"/>
</dbReference>
<name>A0AAE1AY57_9GAST</name>
<dbReference type="GO" id="GO:0005637">
    <property type="term" value="C:nuclear inner membrane"/>
    <property type="evidence" value="ECO:0007669"/>
    <property type="project" value="TreeGrafter"/>
</dbReference>
<dbReference type="InterPro" id="IPR028065">
    <property type="entry name" value="TERB2"/>
</dbReference>
<evidence type="ECO:0000313" key="2">
    <source>
        <dbReference type="EMBL" id="KAK3795820.1"/>
    </source>
</evidence>
<proteinExistence type="predicted"/>
<keyword evidence="3" id="KW-1185">Reference proteome</keyword>
<dbReference type="Pfam" id="PF15101">
    <property type="entry name" value="TERB2"/>
    <property type="match status" value="1"/>
</dbReference>
<feature type="region of interest" description="Disordered" evidence="1">
    <location>
        <begin position="107"/>
        <end position="257"/>
    </location>
</feature>
<dbReference type="Proteomes" id="UP001283361">
    <property type="component" value="Unassembled WGS sequence"/>
</dbReference>
<gene>
    <name evidence="2" type="ORF">RRG08_052253</name>
</gene>
<dbReference type="EMBL" id="JAWDGP010000981">
    <property type="protein sequence ID" value="KAK3795820.1"/>
    <property type="molecule type" value="Genomic_DNA"/>
</dbReference>
<evidence type="ECO:0000313" key="3">
    <source>
        <dbReference type="Proteomes" id="UP001283361"/>
    </source>
</evidence>
<accession>A0AAE1AY57</accession>
<sequence length="331" mass="36713">MFLNKTAWFSDSCDVESSNIWVQHGGQLEDPSIAQYIFSDDWDHDDTKGFLTSCAYLKQHLAVFKSGFVSDAVKHGLENVSLGSYLLVPAHVLKCIDGLPANCADDNPSYMNGNDKDIKSSTRVLSKKKKLPQNHHTSSKEDEVLFLPHISSQTNGTIGSTPLFRPHTRLQSSKEKTATVRRLTRRRSPDSHVKVIASPNNRQLQKSSSSERKRNVSSRKQMSSSCKDGPLSVGSNQDKGISSQEVTNRNRSEKGTGQLNETILANIVHIGDLPKVTDVLRTVHPKGKEEETRLATWLAEMAKYGFGQTTEEVRAKAKGHTGAPGRDDSWR</sequence>
<protein>
    <submittedName>
        <fullName evidence="2">Uncharacterized protein</fullName>
    </submittedName>
</protein>
<comment type="caution">
    <text evidence="2">The sequence shown here is derived from an EMBL/GenBank/DDBJ whole genome shotgun (WGS) entry which is preliminary data.</text>
</comment>
<organism evidence="2 3">
    <name type="scientific">Elysia crispata</name>
    <name type="common">lettuce slug</name>
    <dbReference type="NCBI Taxonomy" id="231223"/>
    <lineage>
        <taxon>Eukaryota</taxon>
        <taxon>Metazoa</taxon>
        <taxon>Spiralia</taxon>
        <taxon>Lophotrochozoa</taxon>
        <taxon>Mollusca</taxon>
        <taxon>Gastropoda</taxon>
        <taxon>Heterobranchia</taxon>
        <taxon>Euthyneura</taxon>
        <taxon>Panpulmonata</taxon>
        <taxon>Sacoglossa</taxon>
        <taxon>Placobranchoidea</taxon>
        <taxon>Plakobranchidae</taxon>
        <taxon>Elysia</taxon>
    </lineage>
</organism>
<reference evidence="2" key="1">
    <citation type="journal article" date="2023" name="G3 (Bethesda)">
        <title>A reference genome for the long-term kleptoplast-retaining sea slug Elysia crispata morphotype clarki.</title>
        <authorList>
            <person name="Eastman K.E."/>
            <person name="Pendleton A.L."/>
            <person name="Shaikh M.A."/>
            <person name="Suttiyut T."/>
            <person name="Ogas R."/>
            <person name="Tomko P."/>
            <person name="Gavelis G."/>
            <person name="Widhalm J.R."/>
            <person name="Wisecaver J.H."/>
        </authorList>
    </citation>
    <scope>NUCLEOTIDE SEQUENCE</scope>
    <source>
        <strain evidence="2">ECLA1</strain>
    </source>
</reference>
<dbReference type="PANTHER" id="PTHR35345">
    <property type="entry name" value="TELOMERE REPEATS-BINDING BOUQUET FORMATION PROTEIN 2"/>
    <property type="match status" value="1"/>
</dbReference>
<feature type="compositionally biased region" description="Polar residues" evidence="1">
    <location>
        <begin position="233"/>
        <end position="247"/>
    </location>
</feature>
<evidence type="ECO:0000256" key="1">
    <source>
        <dbReference type="SAM" id="MobiDB-lite"/>
    </source>
</evidence>
<feature type="compositionally biased region" description="Polar residues" evidence="1">
    <location>
        <begin position="150"/>
        <end position="160"/>
    </location>
</feature>